<accession>A0A543CGQ9</accession>
<dbReference type="AlphaFoldDB" id="A0A543CGQ9"/>
<keyword evidence="1" id="KW-0808">Transferase</keyword>
<keyword evidence="2" id="KW-1185">Reference proteome</keyword>
<gene>
    <name evidence="1" type="ORF">FB559_1808</name>
</gene>
<dbReference type="RefSeq" id="WP_185792104.1">
    <property type="nucleotide sequence ID" value="NZ_VFOZ01000001.1"/>
</dbReference>
<reference evidence="1 2" key="1">
    <citation type="submission" date="2019-06" db="EMBL/GenBank/DDBJ databases">
        <title>Sequencing the genomes of 1000 actinobacteria strains.</title>
        <authorList>
            <person name="Klenk H.-P."/>
        </authorList>
    </citation>
    <scope>NUCLEOTIDE SEQUENCE [LARGE SCALE GENOMIC DNA]</scope>
    <source>
        <strain evidence="1 2">DSM 102200</strain>
    </source>
</reference>
<evidence type="ECO:0000313" key="1">
    <source>
        <dbReference type="EMBL" id="TQL96282.1"/>
    </source>
</evidence>
<dbReference type="EMBL" id="VFOZ01000001">
    <property type="protein sequence ID" value="TQL96282.1"/>
    <property type="molecule type" value="Genomic_DNA"/>
</dbReference>
<sequence>MLVQRNDVGPIVARDARIAESARIVGNVLIGEGCVVGHGAVIESSGPEVRLDAGVVVLPGAVVRSVGGAHRPAFPMRIGAESLIGPLVSLTGCVIEAACYAATGAMVFQGAVVGEGSRLGAGSIVHVSTLLPPGSHVGTHHHAVPDGDQVLITADAAEASRMADLDSQALDDGHNDLAALNRRSSAILRAEASDWTDRAL</sequence>
<organism evidence="1 2">
    <name type="scientific">Actinoallomurus bryophytorum</name>
    <dbReference type="NCBI Taxonomy" id="1490222"/>
    <lineage>
        <taxon>Bacteria</taxon>
        <taxon>Bacillati</taxon>
        <taxon>Actinomycetota</taxon>
        <taxon>Actinomycetes</taxon>
        <taxon>Streptosporangiales</taxon>
        <taxon>Thermomonosporaceae</taxon>
        <taxon>Actinoallomurus</taxon>
    </lineage>
</organism>
<dbReference type="InterPro" id="IPR011004">
    <property type="entry name" value="Trimer_LpxA-like_sf"/>
</dbReference>
<dbReference type="InterPro" id="IPR050484">
    <property type="entry name" value="Transf_Hexapept/Carb_Anhydrase"/>
</dbReference>
<dbReference type="GO" id="GO:0016740">
    <property type="term" value="F:transferase activity"/>
    <property type="evidence" value="ECO:0007669"/>
    <property type="project" value="UniProtKB-KW"/>
</dbReference>
<dbReference type="SUPFAM" id="SSF51161">
    <property type="entry name" value="Trimeric LpxA-like enzymes"/>
    <property type="match status" value="1"/>
</dbReference>
<dbReference type="PANTHER" id="PTHR13061:SF29">
    <property type="entry name" value="GAMMA CARBONIC ANHYDRASE-LIKE 1, MITOCHONDRIAL-RELATED"/>
    <property type="match status" value="1"/>
</dbReference>
<dbReference type="Gene3D" id="2.160.10.10">
    <property type="entry name" value="Hexapeptide repeat proteins"/>
    <property type="match status" value="1"/>
</dbReference>
<comment type="caution">
    <text evidence="1">The sequence shown here is derived from an EMBL/GenBank/DDBJ whole genome shotgun (WGS) entry which is preliminary data.</text>
</comment>
<proteinExistence type="predicted"/>
<protein>
    <submittedName>
        <fullName evidence="1">Carbonic anhydrase/acetyltransferase-like protein (Isoleucine patch superfamily)</fullName>
    </submittedName>
</protein>
<name>A0A543CGQ9_9ACTN</name>
<evidence type="ECO:0000313" key="2">
    <source>
        <dbReference type="Proteomes" id="UP000316096"/>
    </source>
</evidence>
<dbReference type="PANTHER" id="PTHR13061">
    <property type="entry name" value="DYNACTIN SUBUNIT P25"/>
    <property type="match status" value="1"/>
</dbReference>
<dbReference type="Proteomes" id="UP000316096">
    <property type="component" value="Unassembled WGS sequence"/>
</dbReference>